<evidence type="ECO:0000256" key="4">
    <source>
        <dbReference type="ARBA" id="ARBA00023027"/>
    </source>
</evidence>
<dbReference type="SMART" id="SM00829">
    <property type="entry name" value="PKS_ER"/>
    <property type="match status" value="1"/>
</dbReference>
<evidence type="ECO:0000256" key="1">
    <source>
        <dbReference type="ARBA" id="ARBA00005769"/>
    </source>
</evidence>
<reference evidence="8" key="1">
    <citation type="submission" date="2022-08" db="UniProtKB">
        <authorList>
            <consortium name="EnsemblMetazoa"/>
        </authorList>
    </citation>
    <scope>IDENTIFICATION</scope>
    <source>
        <strain evidence="8">Israel</strain>
    </source>
</reference>
<keyword evidence="3 7" id="KW-1278">Translocase</keyword>
<evidence type="ECO:0000313" key="9">
    <source>
        <dbReference type="Proteomes" id="UP000092462"/>
    </source>
</evidence>
<dbReference type="VEuPathDB" id="VectorBase:PPAPM1_002264"/>
<dbReference type="SUPFAM" id="SSF56762">
    <property type="entry name" value="HydB/Nqo4-like"/>
    <property type="match status" value="1"/>
</dbReference>
<dbReference type="GO" id="GO:0051287">
    <property type="term" value="F:NAD binding"/>
    <property type="evidence" value="ECO:0007669"/>
    <property type="project" value="InterPro"/>
</dbReference>
<evidence type="ECO:0000256" key="5">
    <source>
        <dbReference type="ARBA" id="ARBA00030505"/>
    </source>
</evidence>
<dbReference type="InterPro" id="IPR029014">
    <property type="entry name" value="NiFe-Hase_large"/>
</dbReference>
<dbReference type="VEuPathDB" id="VectorBase:PPAI004795"/>
<dbReference type="InterPro" id="IPR001135">
    <property type="entry name" value="NADH_Q_OxRdtase_suD"/>
</dbReference>
<dbReference type="SUPFAM" id="SSF51735">
    <property type="entry name" value="NAD(P)-binding Rossmann-fold domains"/>
    <property type="match status" value="1"/>
</dbReference>
<proteinExistence type="inferred from homology"/>
<keyword evidence="9" id="KW-1185">Reference proteome</keyword>
<dbReference type="PROSITE" id="PS00535">
    <property type="entry name" value="COMPLEX1_49K"/>
    <property type="match status" value="1"/>
</dbReference>
<evidence type="ECO:0000256" key="3">
    <source>
        <dbReference type="ARBA" id="ARBA00022967"/>
    </source>
</evidence>
<protein>
    <recommendedName>
        <fullName evidence="5">Complex I-49kD</fullName>
    </recommendedName>
    <alternativeName>
        <fullName evidence="6">NADH-ubiquinone oxidoreductase 49 kDa subunit</fullName>
    </alternativeName>
</protein>
<keyword evidence="2 7" id="KW-0813">Transport</keyword>
<dbReference type="GO" id="GO:0005739">
    <property type="term" value="C:mitochondrion"/>
    <property type="evidence" value="ECO:0007669"/>
    <property type="project" value="GOC"/>
</dbReference>
<dbReference type="GO" id="GO:0048038">
    <property type="term" value="F:quinone binding"/>
    <property type="evidence" value="ECO:0007669"/>
    <property type="project" value="InterPro"/>
</dbReference>
<evidence type="ECO:0000256" key="6">
    <source>
        <dbReference type="ARBA" id="ARBA00031562"/>
    </source>
</evidence>
<dbReference type="PANTHER" id="PTHR11993">
    <property type="entry name" value="NADH-UBIQUINONE OXIDOREDUCTASE 49 KDA SUBUNIT"/>
    <property type="match status" value="1"/>
</dbReference>
<dbReference type="GO" id="GO:0006120">
    <property type="term" value="P:mitochondrial electron transport, NADH to ubiquinone"/>
    <property type="evidence" value="ECO:0007669"/>
    <property type="project" value="TreeGrafter"/>
</dbReference>
<dbReference type="Proteomes" id="UP000092462">
    <property type="component" value="Unassembled WGS sequence"/>
</dbReference>
<dbReference type="InterPro" id="IPR036291">
    <property type="entry name" value="NAD(P)-bd_dom_sf"/>
</dbReference>
<keyword evidence="4 7" id="KW-0520">NAD</keyword>
<evidence type="ECO:0000313" key="8">
    <source>
        <dbReference type="EnsemblMetazoa" id="PPAI004795-PA"/>
    </source>
</evidence>
<name>A0A1B0GNC8_PHLPP</name>
<sequence>MAQIQAWKRLFHTPKLLASISCLNGQRRGAAKWSPDPEFMKQFEGPIMYPEQVFKTWKLPPWNAKLAPVEKNVKNITLNFGPQHPAAHGVLRLVLELEGETVVRADPHIGLLHRGTEKLIEYKTYTQALPYFDRLDYVSMMCNEQCYSLAVEKLLNIDVPLRAKYIRTLFGEITRILNHIMAVGTHALDIGALTPFFWLFEEREKMMEFYERVSGARMHAAYVRPGGVSLDMPLGLMDDIWEFASKFGERLDEVEDVLTTNRIWVQRTVDIGIVTAEEALNWGFSGAMNKLCRQVSIESPGAIVRECVFSFSIPVPETPPGGVRVKVACAGACYMSRRSISSSSDDHQSPAHPGRFTPKFITELSTIDDPQMDITVACLRDEGFQLAQSISKLIHVTVVQWSEDLYETHLIERTIDACCGQVDVVIDYGTTSRSLHRSLQCLAEGGLVLLSDEVAERLIPKFAAKSRERNQRIEAVGAGTVEQLREIVDLVASGRLQPPPHTVFPIDEAAEVVARLSASDIPGRAILRFLDID</sequence>
<dbReference type="GO" id="GO:0016651">
    <property type="term" value="F:oxidoreductase activity, acting on NAD(P)H"/>
    <property type="evidence" value="ECO:0007669"/>
    <property type="project" value="InterPro"/>
</dbReference>
<comment type="similarity">
    <text evidence="1 7">Belongs to the complex I 49 kDa subunit family.</text>
</comment>
<dbReference type="Gene3D" id="1.10.645.10">
    <property type="entry name" value="Cytochrome-c3 Hydrogenase, chain B"/>
    <property type="match status" value="1"/>
</dbReference>
<dbReference type="Pfam" id="PF13602">
    <property type="entry name" value="ADH_zinc_N_2"/>
    <property type="match status" value="1"/>
</dbReference>
<dbReference type="VEuPathDB" id="VectorBase:PPAPM1_002670"/>
<evidence type="ECO:0000256" key="7">
    <source>
        <dbReference type="RuleBase" id="RU003685"/>
    </source>
</evidence>
<dbReference type="EMBL" id="AJVK01029316">
    <property type="status" value="NOT_ANNOTATED_CDS"/>
    <property type="molecule type" value="Genomic_DNA"/>
</dbReference>
<dbReference type="InterPro" id="IPR022885">
    <property type="entry name" value="NDH1_su_D/H"/>
</dbReference>
<dbReference type="Pfam" id="PF00346">
    <property type="entry name" value="Complex1_49kDa"/>
    <property type="match status" value="1"/>
</dbReference>
<dbReference type="PANTHER" id="PTHR11993:SF10">
    <property type="entry name" value="NADH DEHYDROGENASE [UBIQUINONE] IRON-SULFUR PROTEIN 2, MITOCHONDRIAL"/>
    <property type="match status" value="1"/>
</dbReference>
<dbReference type="InterPro" id="IPR020843">
    <property type="entry name" value="ER"/>
</dbReference>
<dbReference type="AlphaFoldDB" id="A0A1B0GNC8"/>
<dbReference type="EnsemblMetazoa" id="PPAI004795-RA">
    <property type="protein sequence ID" value="PPAI004795-PA"/>
    <property type="gene ID" value="PPAI004795"/>
</dbReference>
<dbReference type="InterPro" id="IPR014029">
    <property type="entry name" value="NADH_UbQ_OxRdtase_49kDa_CS"/>
</dbReference>
<dbReference type="Gene3D" id="3.90.180.10">
    <property type="entry name" value="Medium-chain alcohol dehydrogenases, catalytic domain"/>
    <property type="match status" value="1"/>
</dbReference>
<evidence type="ECO:0000256" key="2">
    <source>
        <dbReference type="ARBA" id="ARBA00022448"/>
    </source>
</evidence>
<organism evidence="8 9">
    <name type="scientific">Phlebotomus papatasi</name>
    <name type="common">Sandfly</name>
    <dbReference type="NCBI Taxonomy" id="29031"/>
    <lineage>
        <taxon>Eukaryota</taxon>
        <taxon>Metazoa</taxon>
        <taxon>Ecdysozoa</taxon>
        <taxon>Arthropoda</taxon>
        <taxon>Hexapoda</taxon>
        <taxon>Insecta</taxon>
        <taxon>Pterygota</taxon>
        <taxon>Neoptera</taxon>
        <taxon>Endopterygota</taxon>
        <taxon>Diptera</taxon>
        <taxon>Nematocera</taxon>
        <taxon>Psychodoidea</taxon>
        <taxon>Psychodidae</taxon>
        <taxon>Phlebotomus</taxon>
        <taxon>Phlebotomus</taxon>
    </lineage>
</organism>
<accession>A0A1B0GNC8</accession>